<dbReference type="GO" id="GO:0006261">
    <property type="term" value="P:DNA-templated DNA replication"/>
    <property type="evidence" value="ECO:0007669"/>
    <property type="project" value="InterPro"/>
</dbReference>
<dbReference type="PRINTS" id="PR00868">
    <property type="entry name" value="DNAPOLI"/>
</dbReference>
<evidence type="ECO:0000313" key="5">
    <source>
        <dbReference type="Proteomes" id="UP000246930"/>
    </source>
</evidence>
<reference evidence="4" key="1">
    <citation type="submission" date="2018-03" db="EMBL/GenBank/DDBJ databases">
        <title>Complete genome sequences of new Aeromonas and Pseudomonas phages promising in phage therapy dedicated to aquaculture.</title>
        <authorList>
            <person name="Kolsut J."/>
            <person name="Wojcik E."/>
            <person name="Wojtasik A."/>
            <person name="Dastych J."/>
        </authorList>
    </citation>
    <scope>NUCLEOTIDE SEQUENCE [LARGE SCALE GENOMIC DNA]</scope>
</reference>
<dbReference type="Gene3D" id="1.10.150.20">
    <property type="entry name" value="5' to 3' exonuclease, C-terminal subdomain"/>
    <property type="match status" value="1"/>
</dbReference>
<dbReference type="Gene3D" id="3.30.70.370">
    <property type="match status" value="1"/>
</dbReference>
<evidence type="ECO:0000313" key="4">
    <source>
        <dbReference type="EMBL" id="AWH15425.1"/>
    </source>
</evidence>
<keyword evidence="5" id="KW-1185">Reference proteome</keyword>
<organism evidence="4 5">
    <name type="scientific">Aeromonas phage 25AhydR2PP</name>
    <dbReference type="NCBI Taxonomy" id="2163976"/>
    <lineage>
        <taxon>Viruses</taxon>
        <taxon>Duplodnaviria</taxon>
        <taxon>Heunggongvirae</taxon>
        <taxon>Uroviricota</taxon>
        <taxon>Caudoviricetes</taxon>
        <taxon>Autographivirales</taxon>
        <taxon>Autonotataviridae</taxon>
        <taxon>Aerosvirus</taxon>
        <taxon>Aerosvirus av25AhydR2PP</taxon>
    </lineage>
</organism>
<dbReference type="Proteomes" id="UP000246930">
    <property type="component" value="Segment"/>
</dbReference>
<accession>A0A2S1PFX8</accession>
<dbReference type="GeneID" id="54991750"/>
<sequence>MRVQVLDYETQNHTWFGQVASPYCPDNYVVLEAAEDINMQTGEVLKARWESRYGSREEWLAKTQGIRIHPDTKILVAHNAAYEMSWWMEYHMDEFMAFLKRGGRVYCTAYAHYLLSNQQDTYPSLNDTAPIYGGTPKVDKVKALWEAGVLTADIDPELLSEYLSGPCGDIENTTKVFLGTWKQLTERNMLKMALVRMDALLYSAFCMHFGLKIDRDVAAKLQKENEVELAELHSQVFDLLPPDMPELAREQFNFGSDYHMSALLFGGVMKYVGRVPRDKDGEPIYVKVDAPFFKNGKDTWSKLPQEGVCEFDEEVGLWYDYERTCHQARYTAGKQKGEPKFAKMETTEVDTKNGDILFPMPGLLDEKNRAKLSTAMEEQWTGKRELRDGSPVYSTAGDVLDVLAAHDVPGAKLLQRIGKVDKDLGSFYLKTELDKDGNIKKQSGMLQYVQPDGFIHHSLNHTSTVTGRLSSNKPNLQQLPRGDTSRVKEMFVSRFGDDGQILQEDYSALETVGLQVFSKDSNLKAALLEGKDMHSIRLASMEELDYDYVVARTKDKGHPDHAEWDVKRTEVKPVAFQYQYGATAYGMAMSTGKTQEFCQAFIEAEQAAFPEVEDWFNNEVFEQVYKTSHTLRPVRLEVAEGVFKMLRIGTYTSPDGTCYQFRQKTKSKYDWSTKKRVDVSEFHIPHMRNYPVQGGSGFIVQLSCALLIRHFIKQDFFNWKALPINTVHDANYFDTHKSVLRDVARDVECIMESVPEMLNHMWPAYNCEVPFPVAGGAGDSMAEENCVFSTAHPKKEPEKYKADEAAWMAERAEWKTNYLAAKGIKRVF</sequence>
<dbReference type="PANTHER" id="PTHR10133">
    <property type="entry name" value="DNA POLYMERASE I"/>
    <property type="match status" value="1"/>
</dbReference>
<keyword evidence="2" id="KW-1194">Viral DNA replication</keyword>
<feature type="domain" description="DNA-directed DNA polymerase family A palm" evidence="3">
    <location>
        <begin position="484"/>
        <end position="739"/>
    </location>
</feature>
<dbReference type="KEGG" id="vg:54991750"/>
<name>A0A2S1PFX8_9CAUD</name>
<evidence type="ECO:0000256" key="2">
    <source>
        <dbReference type="ARBA" id="ARBA00023109"/>
    </source>
</evidence>
<dbReference type="EMBL" id="MH179473">
    <property type="protein sequence ID" value="AWH15425.1"/>
    <property type="molecule type" value="Genomic_DNA"/>
</dbReference>
<evidence type="ECO:0000256" key="1">
    <source>
        <dbReference type="ARBA" id="ARBA00022705"/>
    </source>
</evidence>
<protein>
    <submittedName>
        <fullName evidence="4">DNA polymerase</fullName>
    </submittedName>
</protein>
<dbReference type="InterPro" id="IPR001098">
    <property type="entry name" value="DNA-dir_DNA_pol_A_palm_dom"/>
</dbReference>
<keyword evidence="1" id="KW-0235">DNA replication</keyword>
<dbReference type="GO" id="GO:0006302">
    <property type="term" value="P:double-strand break repair"/>
    <property type="evidence" value="ECO:0007669"/>
    <property type="project" value="TreeGrafter"/>
</dbReference>
<dbReference type="InterPro" id="IPR002298">
    <property type="entry name" value="DNA_polymerase_A"/>
</dbReference>
<proteinExistence type="predicted"/>
<dbReference type="RefSeq" id="YP_009801239.1">
    <property type="nucleotide sequence ID" value="NC_047966.1"/>
</dbReference>
<dbReference type="SUPFAM" id="SSF56672">
    <property type="entry name" value="DNA/RNA polymerases"/>
    <property type="match status" value="1"/>
</dbReference>
<dbReference type="InterPro" id="IPR043502">
    <property type="entry name" value="DNA/RNA_pol_sf"/>
</dbReference>
<dbReference type="GO" id="GO:0003887">
    <property type="term" value="F:DNA-directed DNA polymerase activity"/>
    <property type="evidence" value="ECO:0007669"/>
    <property type="project" value="InterPro"/>
</dbReference>
<dbReference type="PANTHER" id="PTHR10133:SF27">
    <property type="entry name" value="DNA POLYMERASE NU"/>
    <property type="match status" value="1"/>
</dbReference>
<dbReference type="SMART" id="SM00482">
    <property type="entry name" value="POLAc"/>
    <property type="match status" value="1"/>
</dbReference>
<dbReference type="GO" id="GO:0003677">
    <property type="term" value="F:DNA binding"/>
    <property type="evidence" value="ECO:0007669"/>
    <property type="project" value="InterPro"/>
</dbReference>
<dbReference type="Pfam" id="PF00476">
    <property type="entry name" value="DNA_pol_A"/>
    <property type="match status" value="1"/>
</dbReference>
<evidence type="ECO:0000259" key="3">
    <source>
        <dbReference type="SMART" id="SM00482"/>
    </source>
</evidence>
<dbReference type="GO" id="GO:0039693">
    <property type="term" value="P:viral DNA genome replication"/>
    <property type="evidence" value="ECO:0007669"/>
    <property type="project" value="UniProtKB-KW"/>
</dbReference>